<dbReference type="CDD" id="cd01518">
    <property type="entry name" value="RHOD_YceA"/>
    <property type="match status" value="1"/>
</dbReference>
<dbReference type="GO" id="GO:0016705">
    <property type="term" value="F:oxidoreductase activity, acting on paired donors, with incorporation or reduction of molecular oxygen"/>
    <property type="evidence" value="ECO:0007669"/>
    <property type="project" value="UniProtKB-UniRule"/>
</dbReference>
<evidence type="ECO:0000313" key="4">
    <source>
        <dbReference type="EMBL" id="KPJ22742.1"/>
    </source>
</evidence>
<dbReference type="InterPro" id="IPR020936">
    <property type="entry name" value="TrhO"/>
</dbReference>
<dbReference type="Gene3D" id="3.40.250.10">
    <property type="entry name" value="Rhodanese-like domain"/>
    <property type="match status" value="1"/>
</dbReference>
<keyword evidence="2" id="KW-0819">tRNA processing</keyword>
<sequence length="326" mass="37615">MSKKVRVLLYYKYVPIENAEAYAAEHLAFCQSIGLKGRILIAKEGINGTVSGDYETTQKYMDWVHSDERFADLWFKVDEDNQEPFKKMFVRHKKEIVHLGLENVDDEDVNPLELTGDYLSPKQFKEALLDENTIVLDTRNDYEYDLGHFRGAVKPDIRNFRELPQWVRDNKEKFMDKRVVVYCTGGVRCEKFSGWMVREGFKDVGQLHGGITTYSKDEEVKGELWDGAMYVFDERIAVPINHVDPTVIARDHFDNEPCERYVNCGNPFCNKQIFVSEENEAIYLRGCSPECRSHAKNRYVAENGLTQKEWADRLAAIGESLPQAGA</sequence>
<dbReference type="NCBIfam" id="NF001137">
    <property type="entry name" value="PRK00142.1-5"/>
    <property type="match status" value="1"/>
</dbReference>
<comment type="catalytic activity">
    <reaction evidence="2">
        <text>uridine(34) in tRNA + AH2 + O2 = 5-hydroxyuridine(34) in tRNA + A + H2O</text>
        <dbReference type="Rhea" id="RHEA:64224"/>
        <dbReference type="Rhea" id="RHEA-COMP:11727"/>
        <dbReference type="Rhea" id="RHEA-COMP:13381"/>
        <dbReference type="ChEBI" id="CHEBI:13193"/>
        <dbReference type="ChEBI" id="CHEBI:15377"/>
        <dbReference type="ChEBI" id="CHEBI:15379"/>
        <dbReference type="ChEBI" id="CHEBI:17499"/>
        <dbReference type="ChEBI" id="CHEBI:65315"/>
        <dbReference type="ChEBI" id="CHEBI:136877"/>
    </reaction>
</comment>
<dbReference type="SUPFAM" id="SSF52821">
    <property type="entry name" value="Rhodanese/Cell cycle control phosphatase"/>
    <property type="match status" value="1"/>
</dbReference>
<dbReference type="AlphaFoldDB" id="A0A0P6S2G3"/>
<organism evidence="4 5">
    <name type="scientific">Streptococcus phocae</name>
    <dbReference type="NCBI Taxonomy" id="119224"/>
    <lineage>
        <taxon>Bacteria</taxon>
        <taxon>Bacillati</taxon>
        <taxon>Bacillota</taxon>
        <taxon>Bacilli</taxon>
        <taxon>Lactobacillales</taxon>
        <taxon>Streptococcaceae</taxon>
        <taxon>Streptococcus</taxon>
    </lineage>
</organism>
<dbReference type="GO" id="GO:0006400">
    <property type="term" value="P:tRNA modification"/>
    <property type="evidence" value="ECO:0007669"/>
    <property type="project" value="UniProtKB-UniRule"/>
</dbReference>
<dbReference type="EMBL" id="LHQM01000010">
    <property type="protein sequence ID" value="KPJ22742.1"/>
    <property type="molecule type" value="Genomic_DNA"/>
</dbReference>
<reference evidence="4 5" key="1">
    <citation type="submission" date="2015-08" db="EMBL/GenBank/DDBJ databases">
        <title>Genome sequence of Streptococcus phocae subsp. phocae ATCC 51973T isolated from liver specimen obtained from seal.</title>
        <authorList>
            <person name="Avendano-Herrera R."/>
        </authorList>
    </citation>
    <scope>NUCLEOTIDE SEQUENCE [LARGE SCALE GENOMIC DNA]</scope>
    <source>
        <strain evidence="4 5">ATCC 51973</strain>
    </source>
</reference>
<dbReference type="SMART" id="SM00450">
    <property type="entry name" value="RHOD"/>
    <property type="match status" value="1"/>
</dbReference>
<dbReference type="NCBIfam" id="NF001135">
    <property type="entry name" value="PRK00142.1-3"/>
    <property type="match status" value="1"/>
</dbReference>
<dbReference type="InterPro" id="IPR022111">
    <property type="entry name" value="Rhodanese_C"/>
</dbReference>
<name>A0A0P6S2G3_9STRE</name>
<evidence type="ECO:0000256" key="1">
    <source>
        <dbReference type="ARBA" id="ARBA00023002"/>
    </source>
</evidence>
<dbReference type="Gene3D" id="3.30.70.100">
    <property type="match status" value="1"/>
</dbReference>
<keyword evidence="4" id="KW-0808">Transferase</keyword>
<accession>A0A0P6S2G3</accession>
<comment type="function">
    <text evidence="2">Catalyzes oxygen-dependent 5-hydroxyuridine (ho5U) modification at position 34 in tRNAs.</text>
</comment>
<dbReference type="GO" id="GO:0016740">
    <property type="term" value="F:transferase activity"/>
    <property type="evidence" value="ECO:0007669"/>
    <property type="project" value="UniProtKB-KW"/>
</dbReference>
<comment type="similarity">
    <text evidence="2">Belongs to the TrhO family.</text>
</comment>
<evidence type="ECO:0000313" key="5">
    <source>
        <dbReference type="Proteomes" id="UP000049578"/>
    </source>
</evidence>
<dbReference type="InterPro" id="IPR040503">
    <property type="entry name" value="TRHO_N"/>
</dbReference>
<dbReference type="PATRIC" id="fig|119224.3.peg.249"/>
<protein>
    <recommendedName>
        <fullName evidence="2">tRNA uridine(34) hydroxylase</fullName>
        <ecNumber evidence="2">1.14.-.-</ecNumber>
    </recommendedName>
    <alternativeName>
        <fullName evidence="2">tRNA hydroxylation protein O</fullName>
    </alternativeName>
</protein>
<dbReference type="InterPro" id="IPR036873">
    <property type="entry name" value="Rhodanese-like_dom_sf"/>
</dbReference>
<dbReference type="RefSeq" id="WP_054278545.1">
    <property type="nucleotide sequence ID" value="NZ_LHQM01000010.1"/>
</dbReference>
<dbReference type="STRING" id="119224.AKK44_03605"/>
<keyword evidence="5" id="KW-1185">Reference proteome</keyword>
<evidence type="ECO:0000259" key="3">
    <source>
        <dbReference type="PROSITE" id="PS50206"/>
    </source>
</evidence>
<dbReference type="Pfam" id="PF12368">
    <property type="entry name" value="Rhodanese_C"/>
    <property type="match status" value="1"/>
</dbReference>
<dbReference type="Pfam" id="PF00581">
    <property type="entry name" value="Rhodanese"/>
    <property type="match status" value="1"/>
</dbReference>
<comment type="caution">
    <text evidence="4">The sequence shown here is derived from an EMBL/GenBank/DDBJ whole genome shotgun (WGS) entry which is preliminary data.</text>
</comment>
<feature type="domain" description="Rhodanese" evidence="3">
    <location>
        <begin position="129"/>
        <end position="223"/>
    </location>
</feature>
<gene>
    <name evidence="2" type="primary">trhO</name>
    <name evidence="4" type="ORF">AKK44_03605</name>
</gene>
<proteinExistence type="inferred from homology"/>
<dbReference type="InterPro" id="IPR001763">
    <property type="entry name" value="Rhodanese-like_dom"/>
</dbReference>
<evidence type="ECO:0000256" key="2">
    <source>
        <dbReference type="HAMAP-Rule" id="MF_00469"/>
    </source>
</evidence>
<dbReference type="EC" id="1.14.-.-" evidence="2"/>
<keyword evidence="1 2" id="KW-0560">Oxidoreductase</keyword>
<dbReference type="PANTHER" id="PTHR43268">
    <property type="entry name" value="THIOSULFATE SULFURTRANSFERASE/RHODANESE-LIKE DOMAIN-CONTAINING PROTEIN 2"/>
    <property type="match status" value="1"/>
</dbReference>
<dbReference type="HAMAP" id="MF_00469">
    <property type="entry name" value="TrhO"/>
    <property type="match status" value="1"/>
</dbReference>
<dbReference type="Proteomes" id="UP000049578">
    <property type="component" value="Unassembled WGS sequence"/>
</dbReference>
<dbReference type="PANTHER" id="PTHR43268:SF3">
    <property type="entry name" value="RHODANESE-LIKE DOMAIN-CONTAINING PROTEIN 7-RELATED"/>
    <property type="match status" value="1"/>
</dbReference>
<dbReference type="Pfam" id="PF17773">
    <property type="entry name" value="UPF0176_N"/>
    <property type="match status" value="1"/>
</dbReference>
<dbReference type="PROSITE" id="PS50206">
    <property type="entry name" value="RHODANESE_3"/>
    <property type="match status" value="1"/>
</dbReference>